<dbReference type="EMBL" id="LAZR01012383">
    <property type="protein sequence ID" value="KKM27127.1"/>
    <property type="molecule type" value="Genomic_DNA"/>
</dbReference>
<sequence length="47" mass="5130">MIQCEYKLVTTSTARSITAMGASMCESVETGLPVTELIQLVSGREYM</sequence>
<proteinExistence type="predicted"/>
<dbReference type="AlphaFoldDB" id="A0A0F9IHW8"/>
<comment type="caution">
    <text evidence="1">The sequence shown here is derived from an EMBL/GenBank/DDBJ whole genome shotgun (WGS) entry which is preliminary data.</text>
</comment>
<protein>
    <submittedName>
        <fullName evidence="1">Uncharacterized protein</fullName>
    </submittedName>
</protein>
<organism evidence="1">
    <name type="scientific">marine sediment metagenome</name>
    <dbReference type="NCBI Taxonomy" id="412755"/>
    <lineage>
        <taxon>unclassified sequences</taxon>
        <taxon>metagenomes</taxon>
        <taxon>ecological metagenomes</taxon>
    </lineage>
</organism>
<gene>
    <name evidence="1" type="ORF">LCGC14_1577880</name>
</gene>
<name>A0A0F9IHW8_9ZZZZ</name>
<accession>A0A0F9IHW8</accession>
<evidence type="ECO:0000313" key="1">
    <source>
        <dbReference type="EMBL" id="KKM27127.1"/>
    </source>
</evidence>
<reference evidence="1" key="1">
    <citation type="journal article" date="2015" name="Nature">
        <title>Complex archaea that bridge the gap between prokaryotes and eukaryotes.</title>
        <authorList>
            <person name="Spang A."/>
            <person name="Saw J.H."/>
            <person name="Jorgensen S.L."/>
            <person name="Zaremba-Niedzwiedzka K."/>
            <person name="Martijn J."/>
            <person name="Lind A.E."/>
            <person name="van Eijk R."/>
            <person name="Schleper C."/>
            <person name="Guy L."/>
            <person name="Ettema T.J."/>
        </authorList>
    </citation>
    <scope>NUCLEOTIDE SEQUENCE</scope>
</reference>